<dbReference type="RefSeq" id="WP_188698887.1">
    <property type="nucleotide sequence ID" value="NZ_BMLS01000008.1"/>
</dbReference>
<evidence type="ECO:0008006" key="4">
    <source>
        <dbReference type="Google" id="ProtNLM"/>
    </source>
</evidence>
<evidence type="ECO:0000256" key="1">
    <source>
        <dbReference type="SAM" id="SignalP"/>
    </source>
</evidence>
<name>A0A917Z5F2_9ALTE</name>
<dbReference type="EMBL" id="BMLS01000008">
    <property type="protein sequence ID" value="GGO74470.1"/>
    <property type="molecule type" value="Genomic_DNA"/>
</dbReference>
<feature type="chain" id="PRO_5036779448" description="Lipoprotein" evidence="1">
    <location>
        <begin position="21"/>
        <end position="154"/>
    </location>
</feature>
<dbReference type="AlphaFoldDB" id="A0A917Z5F2"/>
<keyword evidence="1" id="KW-0732">Signal</keyword>
<keyword evidence="3" id="KW-1185">Reference proteome</keyword>
<feature type="signal peptide" evidence="1">
    <location>
        <begin position="1"/>
        <end position="20"/>
    </location>
</feature>
<reference evidence="2" key="1">
    <citation type="journal article" date="2014" name="Int. J. Syst. Evol. Microbiol.">
        <title>Complete genome sequence of Corynebacterium casei LMG S-19264T (=DSM 44701T), isolated from a smear-ripened cheese.</title>
        <authorList>
            <consortium name="US DOE Joint Genome Institute (JGI-PGF)"/>
            <person name="Walter F."/>
            <person name="Albersmeier A."/>
            <person name="Kalinowski J."/>
            <person name="Ruckert C."/>
        </authorList>
    </citation>
    <scope>NUCLEOTIDE SEQUENCE</scope>
    <source>
        <strain evidence="2">CGMCC 1.7086</strain>
    </source>
</reference>
<protein>
    <recommendedName>
        <fullName evidence="4">Lipoprotein</fullName>
    </recommendedName>
</protein>
<evidence type="ECO:0000313" key="2">
    <source>
        <dbReference type="EMBL" id="GGO74470.1"/>
    </source>
</evidence>
<reference evidence="2" key="2">
    <citation type="submission" date="2020-09" db="EMBL/GenBank/DDBJ databases">
        <authorList>
            <person name="Sun Q."/>
            <person name="Zhou Y."/>
        </authorList>
    </citation>
    <scope>NUCLEOTIDE SEQUENCE</scope>
    <source>
        <strain evidence="2">CGMCC 1.7086</strain>
    </source>
</reference>
<organism evidence="2 3">
    <name type="scientific">Bowmanella pacifica</name>
    <dbReference type="NCBI Taxonomy" id="502051"/>
    <lineage>
        <taxon>Bacteria</taxon>
        <taxon>Pseudomonadati</taxon>
        <taxon>Pseudomonadota</taxon>
        <taxon>Gammaproteobacteria</taxon>
        <taxon>Alteromonadales</taxon>
        <taxon>Alteromonadaceae</taxon>
        <taxon>Bowmanella</taxon>
    </lineage>
</organism>
<dbReference type="Pfam" id="PF20101">
    <property type="entry name" value="DUF6491"/>
    <property type="match status" value="1"/>
</dbReference>
<dbReference type="InterPro" id="IPR045500">
    <property type="entry name" value="DUF6491"/>
</dbReference>
<gene>
    <name evidence="2" type="ORF">GCM10010982_37370</name>
</gene>
<evidence type="ECO:0000313" key="3">
    <source>
        <dbReference type="Proteomes" id="UP000606935"/>
    </source>
</evidence>
<accession>A0A917Z5F2</accession>
<comment type="caution">
    <text evidence="2">The sequence shown here is derived from an EMBL/GenBank/DDBJ whole genome shotgun (WGS) entry which is preliminary data.</text>
</comment>
<sequence>MKYKCLLGFFALMLSGCNSTNSGSTNDFNSETLFQDFIANQELKSINKAAPFILSDYMILDDQHVALVTRNRKYFLASLSSAPCAKLEFAERIGILQQEKEVAAAGDQIVRVGYEQQGCVIDTLFKLNRVQYEELSNLNIKRRYNTNINAPTRF</sequence>
<dbReference type="PROSITE" id="PS51257">
    <property type="entry name" value="PROKAR_LIPOPROTEIN"/>
    <property type="match status" value="1"/>
</dbReference>
<dbReference type="Proteomes" id="UP000606935">
    <property type="component" value="Unassembled WGS sequence"/>
</dbReference>
<proteinExistence type="predicted"/>